<keyword evidence="4" id="KW-1185">Reference proteome</keyword>
<protein>
    <recommendedName>
        <fullName evidence="2">HNH nuclease domain-containing protein</fullName>
    </recommendedName>
</protein>
<dbReference type="HOGENOM" id="CLU_030288_4_1_1"/>
<evidence type="ECO:0000259" key="2">
    <source>
        <dbReference type="Pfam" id="PF13391"/>
    </source>
</evidence>
<feature type="domain" description="HNH nuclease" evidence="2">
    <location>
        <begin position="155"/>
        <end position="220"/>
    </location>
</feature>
<feature type="region of interest" description="Disordered" evidence="1">
    <location>
        <begin position="308"/>
        <end position="373"/>
    </location>
</feature>
<gene>
    <name evidence="3" type="ORF">A1O9_13060</name>
</gene>
<comment type="caution">
    <text evidence="3">The sequence shown here is derived from an EMBL/GenBank/DDBJ whole genome shotgun (WGS) entry which is preliminary data.</text>
</comment>
<dbReference type="OrthoDB" id="4120490at2759"/>
<feature type="compositionally biased region" description="Acidic residues" evidence="1">
    <location>
        <begin position="327"/>
        <end position="340"/>
    </location>
</feature>
<sequence>MTDLGNISKPETWQIYDPYPEPSHPQKLTRPTDFEPIKVRHPCYQDDSCNVLLKFWSHAHHETVRVACAIVANNAWVGYLSTDRGGNDPIVENTESTLTRKSYYFHVAQPINGEVVDYPVVPTFEHWRFPTALPLYWREISNFLQRPQPPPDSRCRLTQCDYSVENAHLIPAVEKEWFDKNSMSDYTDSTAVDKMNHPNNTIRFKSDVHTIFDSKRFAIVPAGGRLVAYCLNARPGSHIERFCHGVELHRLNNPPQLLLARFGYTVFEDLRDFLDARVARKLLLWTENTWTTEICNFERCQQFSRATASQGKSRSASPKKRSKMQESEELEEFDVEWSDEEALRGRKKQRTSESIELSDRESSLLPDTPQDDIEEKCSEAQLRTRQAMDESRDTFAETISYLRKRPLIQDDDPENEERSQLLARHQKFKAVPRCLQNG</sequence>
<dbReference type="Proteomes" id="UP000027920">
    <property type="component" value="Unassembled WGS sequence"/>
</dbReference>
<dbReference type="VEuPathDB" id="FungiDB:A1O9_13060"/>
<evidence type="ECO:0000313" key="3">
    <source>
        <dbReference type="EMBL" id="KEF50890.1"/>
    </source>
</evidence>
<feature type="compositionally biased region" description="Basic and acidic residues" evidence="1">
    <location>
        <begin position="350"/>
        <end position="362"/>
    </location>
</feature>
<dbReference type="GeneID" id="25287951"/>
<evidence type="ECO:0000256" key="1">
    <source>
        <dbReference type="SAM" id="MobiDB-lite"/>
    </source>
</evidence>
<accession>A0A072P5J9</accession>
<dbReference type="STRING" id="1182545.A0A072P5J9"/>
<dbReference type="RefSeq" id="XP_013253480.1">
    <property type="nucleotide sequence ID" value="XM_013398026.1"/>
</dbReference>
<proteinExistence type="predicted"/>
<organism evidence="3 4">
    <name type="scientific">Exophiala aquamarina CBS 119918</name>
    <dbReference type="NCBI Taxonomy" id="1182545"/>
    <lineage>
        <taxon>Eukaryota</taxon>
        <taxon>Fungi</taxon>
        <taxon>Dikarya</taxon>
        <taxon>Ascomycota</taxon>
        <taxon>Pezizomycotina</taxon>
        <taxon>Eurotiomycetes</taxon>
        <taxon>Chaetothyriomycetidae</taxon>
        <taxon>Chaetothyriales</taxon>
        <taxon>Herpotrichiellaceae</taxon>
        <taxon>Exophiala</taxon>
    </lineage>
</organism>
<name>A0A072P5J9_9EURO</name>
<evidence type="ECO:0000313" key="4">
    <source>
        <dbReference type="Proteomes" id="UP000027920"/>
    </source>
</evidence>
<dbReference type="EMBL" id="AMGV01000050">
    <property type="protein sequence ID" value="KEF50890.1"/>
    <property type="molecule type" value="Genomic_DNA"/>
</dbReference>
<feature type="region of interest" description="Disordered" evidence="1">
    <location>
        <begin position="1"/>
        <end position="28"/>
    </location>
</feature>
<dbReference type="InterPro" id="IPR003615">
    <property type="entry name" value="HNH_nuc"/>
</dbReference>
<dbReference type="AlphaFoldDB" id="A0A072P5J9"/>
<reference evidence="3 4" key="1">
    <citation type="submission" date="2013-03" db="EMBL/GenBank/DDBJ databases">
        <title>The Genome Sequence of Exophiala aquamarina CBS 119918.</title>
        <authorList>
            <consortium name="The Broad Institute Genomics Platform"/>
            <person name="Cuomo C."/>
            <person name="de Hoog S."/>
            <person name="Gorbushina A."/>
            <person name="Walker B."/>
            <person name="Young S.K."/>
            <person name="Zeng Q."/>
            <person name="Gargeya S."/>
            <person name="Fitzgerald M."/>
            <person name="Haas B."/>
            <person name="Abouelleil A."/>
            <person name="Allen A.W."/>
            <person name="Alvarado L."/>
            <person name="Arachchi H.M."/>
            <person name="Berlin A.M."/>
            <person name="Chapman S.B."/>
            <person name="Gainer-Dewar J."/>
            <person name="Goldberg J."/>
            <person name="Griggs A."/>
            <person name="Gujja S."/>
            <person name="Hansen M."/>
            <person name="Howarth C."/>
            <person name="Imamovic A."/>
            <person name="Ireland A."/>
            <person name="Larimer J."/>
            <person name="McCowan C."/>
            <person name="Murphy C."/>
            <person name="Pearson M."/>
            <person name="Poon T.W."/>
            <person name="Priest M."/>
            <person name="Roberts A."/>
            <person name="Saif S."/>
            <person name="Shea T."/>
            <person name="Sisk P."/>
            <person name="Sykes S."/>
            <person name="Wortman J."/>
            <person name="Nusbaum C."/>
            <person name="Birren B."/>
        </authorList>
    </citation>
    <scope>NUCLEOTIDE SEQUENCE [LARGE SCALE GENOMIC DNA]</scope>
    <source>
        <strain evidence="3 4">CBS 119918</strain>
    </source>
</reference>
<dbReference type="Pfam" id="PF13391">
    <property type="entry name" value="HNH_2"/>
    <property type="match status" value="1"/>
</dbReference>